<evidence type="ECO:0000256" key="3">
    <source>
        <dbReference type="ARBA" id="ARBA00022801"/>
    </source>
</evidence>
<keyword evidence="4" id="KW-0106">Calcium</keyword>
<evidence type="ECO:0000259" key="5">
    <source>
        <dbReference type="Pfam" id="PF00884"/>
    </source>
</evidence>
<gene>
    <name evidence="6" type="ORF">MRBLWS13_001200</name>
</gene>
<keyword evidence="2" id="KW-0479">Metal-binding</keyword>
<sequence>MVVERPNILWISTHDINPDLGCYRGVWPTADAARTPHLDALAADGIRFDNAFATTPVCAPSRSAIMTGCFPTSIGTHNMRSKSVPPPEVRLLSEYLRMEGYYATNNVFTDFQLEVPGTAFDDCSATAHWRNRPDPTQPFFAAFHGMATHESQIYLDDDAFAARTAELPTEHRHDPQSVQVPPYHLDTEVFRTAWARYHDLISVMDAWAGRLLAELDEDGLAENTIVVFWSDHGAGFPRAKRWATEAGLRVPVIVRWPARIGGGRSRTDVIHLADLAPSMLRMAGVDVPPHMQARPLFDADGSECVQGAYAYGGRDRMDEQRDSTRTVRDERYRYIRHRHPDRPPMQQLYFAEKFPTWKQLRQFVNDEARQLAAGETPDRMTGLQRRTTGACKPVHELYDISTDPFETVDLADDPGHAGTVERLSAALDEWIRETGDVGLIPEEDLVRTWRPEGTRPVTSPPEMEPADDGTLALRCETPGALIGWTTDPPGHELPALTLQERISGDPEADDRVWHIYTRPLPADHRPRWARAWRLGFQGSDQVLLPTSSRLGR</sequence>
<feature type="domain" description="Sulfatase N-terminal" evidence="5">
    <location>
        <begin position="134"/>
        <end position="285"/>
    </location>
</feature>
<dbReference type="RefSeq" id="WP_349428113.1">
    <property type="nucleotide sequence ID" value="NZ_CP151632.1"/>
</dbReference>
<reference evidence="6" key="1">
    <citation type="submission" date="2024-04" db="EMBL/GenBank/DDBJ databases">
        <authorList>
            <person name="Roder T."/>
            <person name="Oberhansli S."/>
            <person name="Kreuzer M."/>
        </authorList>
    </citation>
    <scope>NUCLEOTIDE SEQUENCE</scope>
    <source>
        <strain evidence="6">LWS13-1.2</strain>
    </source>
</reference>
<evidence type="ECO:0000256" key="2">
    <source>
        <dbReference type="ARBA" id="ARBA00022723"/>
    </source>
</evidence>
<dbReference type="GO" id="GO:0046872">
    <property type="term" value="F:metal ion binding"/>
    <property type="evidence" value="ECO:0007669"/>
    <property type="project" value="UniProtKB-KW"/>
</dbReference>
<evidence type="ECO:0000313" key="6">
    <source>
        <dbReference type="EMBL" id="WZO33571.1"/>
    </source>
</evidence>
<feature type="domain" description="Sulfatase N-terminal" evidence="5">
    <location>
        <begin position="6"/>
        <end position="103"/>
    </location>
</feature>
<dbReference type="InterPro" id="IPR000917">
    <property type="entry name" value="Sulfatase_N"/>
</dbReference>
<comment type="similarity">
    <text evidence="1">Belongs to the sulfatase family.</text>
</comment>
<dbReference type="PANTHER" id="PTHR42693">
    <property type="entry name" value="ARYLSULFATASE FAMILY MEMBER"/>
    <property type="match status" value="1"/>
</dbReference>
<dbReference type="GO" id="GO:0004065">
    <property type="term" value="F:arylsulfatase activity"/>
    <property type="evidence" value="ECO:0007669"/>
    <property type="project" value="TreeGrafter"/>
</dbReference>
<evidence type="ECO:0000256" key="4">
    <source>
        <dbReference type="ARBA" id="ARBA00022837"/>
    </source>
</evidence>
<organism evidence="6">
    <name type="scientific">Microbacterium sp. LWS13-1.2</name>
    <dbReference type="NCBI Taxonomy" id="3135264"/>
    <lineage>
        <taxon>Bacteria</taxon>
        <taxon>Bacillati</taxon>
        <taxon>Actinomycetota</taxon>
        <taxon>Actinomycetes</taxon>
        <taxon>Micrococcales</taxon>
        <taxon>Microbacteriaceae</taxon>
        <taxon>Microbacterium</taxon>
    </lineage>
</organism>
<dbReference type="CDD" id="cd16027">
    <property type="entry name" value="SGSH"/>
    <property type="match status" value="1"/>
</dbReference>
<dbReference type="PROSITE" id="PS00523">
    <property type="entry name" value="SULFATASE_1"/>
    <property type="match status" value="1"/>
</dbReference>
<dbReference type="InterPro" id="IPR050738">
    <property type="entry name" value="Sulfatase"/>
</dbReference>
<keyword evidence="3" id="KW-0378">Hydrolase</keyword>
<dbReference type="EMBL" id="CP151632">
    <property type="protein sequence ID" value="WZO33571.1"/>
    <property type="molecule type" value="Genomic_DNA"/>
</dbReference>
<dbReference type="Pfam" id="PF00884">
    <property type="entry name" value="Sulfatase"/>
    <property type="match status" value="2"/>
</dbReference>
<dbReference type="AlphaFoldDB" id="A0AAU6S9G0"/>
<dbReference type="SUPFAM" id="SSF53649">
    <property type="entry name" value="Alkaline phosphatase-like"/>
    <property type="match status" value="1"/>
</dbReference>
<name>A0AAU6S9G0_9MICO</name>
<proteinExistence type="inferred from homology"/>
<accession>A0AAU6S9G0</accession>
<evidence type="ECO:0000256" key="1">
    <source>
        <dbReference type="ARBA" id="ARBA00008779"/>
    </source>
</evidence>
<protein>
    <submittedName>
        <fullName evidence="6">Sulfatase</fullName>
    </submittedName>
</protein>
<dbReference type="PANTHER" id="PTHR42693:SF53">
    <property type="entry name" value="ENDO-4-O-SULFATASE"/>
    <property type="match status" value="1"/>
</dbReference>
<dbReference type="InterPro" id="IPR024607">
    <property type="entry name" value="Sulfatase_CS"/>
</dbReference>
<dbReference type="InterPro" id="IPR017850">
    <property type="entry name" value="Alkaline_phosphatase_core_sf"/>
</dbReference>
<dbReference type="Gene3D" id="3.40.720.10">
    <property type="entry name" value="Alkaline Phosphatase, subunit A"/>
    <property type="match status" value="1"/>
</dbReference>